<keyword evidence="3" id="KW-1185">Reference proteome</keyword>
<evidence type="ECO:0000259" key="1">
    <source>
        <dbReference type="Pfam" id="PF07486"/>
    </source>
</evidence>
<dbReference type="InterPro" id="IPR042047">
    <property type="entry name" value="SleB_dom1"/>
</dbReference>
<dbReference type="Gene3D" id="1.10.10.2520">
    <property type="entry name" value="Cell wall hydrolase SleB, domain 1"/>
    <property type="match status" value="1"/>
</dbReference>
<keyword evidence="2" id="KW-0378">Hydrolase</keyword>
<gene>
    <name evidence="2" type="ORF">FRF71_14245</name>
</gene>
<dbReference type="AlphaFoldDB" id="A0A5B8SAV9"/>
<evidence type="ECO:0000313" key="3">
    <source>
        <dbReference type="Proteomes" id="UP000321172"/>
    </source>
</evidence>
<name>A0A5B8SAV9_9SPHN</name>
<evidence type="ECO:0000313" key="2">
    <source>
        <dbReference type="EMBL" id="QEA17612.1"/>
    </source>
</evidence>
<dbReference type="KEGG" id="ngf:FRF71_14245"/>
<dbReference type="Pfam" id="PF07486">
    <property type="entry name" value="Hydrolase_2"/>
    <property type="match status" value="1"/>
</dbReference>
<accession>A0A5B8SAV9</accession>
<dbReference type="GO" id="GO:0016787">
    <property type="term" value="F:hydrolase activity"/>
    <property type="evidence" value="ECO:0007669"/>
    <property type="project" value="UniProtKB-KW"/>
</dbReference>
<feature type="domain" description="Cell wall hydrolase SleB" evidence="1">
    <location>
        <begin position="115"/>
        <end position="222"/>
    </location>
</feature>
<dbReference type="Proteomes" id="UP000321172">
    <property type="component" value="Chromosome"/>
</dbReference>
<dbReference type="InterPro" id="IPR011105">
    <property type="entry name" value="Cell_wall_hydrolase_SleB"/>
</dbReference>
<sequence>MSNVRLIIGFAVAIALFGVLALAWQQGLFGDPARTPGGQAARQRELAVLPGKPGSEPIVQPSLDPLTALNQNAAVPFVKGPITPARAFNFTGSAADRLQATECLALTAMAEAGGSDPGQRAVIQVVLNRVRHPAFPKTICGVVFQGSERATGCQFTYTCDGSLARRYPDVAWQAARKRAREALDGYVYKPVGLATHYHTNWVYPYWSPSLDKVAQVDTHLFFRWRGFWGTPAAVQSRYRGGEPSFTALVQQVQVPDPLASESAMDAASEAADVAKVGSLAAGKTAGELVIPHPDGGAFLVGLKPGTGASGAVAMARRLCGGNGYCRVMAWADRSAVPRGYPVPPQARNRISMSYVLDDQNRETIEFDCALFKGTPAGQCRGGPEALPVDKK</sequence>
<organism evidence="2 3">
    <name type="scientific">Novosphingobium ginsenosidimutans</name>
    <dbReference type="NCBI Taxonomy" id="1176536"/>
    <lineage>
        <taxon>Bacteria</taxon>
        <taxon>Pseudomonadati</taxon>
        <taxon>Pseudomonadota</taxon>
        <taxon>Alphaproteobacteria</taxon>
        <taxon>Sphingomonadales</taxon>
        <taxon>Sphingomonadaceae</taxon>
        <taxon>Novosphingobium</taxon>
    </lineage>
</organism>
<reference evidence="2 3" key="1">
    <citation type="journal article" date="2013" name="J. Microbiol. Biotechnol.">
        <title>Novosphingobium ginsenosidimutans sp. nov., with the ability to convert ginsenoside.</title>
        <authorList>
            <person name="Kim J.K."/>
            <person name="He D."/>
            <person name="Liu Q.M."/>
            <person name="Park H.Y."/>
            <person name="Jung M.S."/>
            <person name="Yoon M.H."/>
            <person name="Kim S.C."/>
            <person name="Im W.T."/>
        </authorList>
    </citation>
    <scope>NUCLEOTIDE SEQUENCE [LARGE SCALE GENOMIC DNA]</scope>
    <source>
        <strain evidence="2 3">FW-6</strain>
    </source>
</reference>
<protein>
    <submittedName>
        <fullName evidence="2">Cell wall hydrolase</fullName>
    </submittedName>
</protein>
<dbReference type="OrthoDB" id="9785345at2"/>
<proteinExistence type="predicted"/>
<dbReference type="EMBL" id="CP042345">
    <property type="protein sequence ID" value="QEA17612.1"/>
    <property type="molecule type" value="Genomic_DNA"/>
</dbReference>